<proteinExistence type="predicted"/>
<gene>
    <name evidence="1" type="ORF">ACFQBM_13685</name>
</gene>
<reference evidence="2" key="1">
    <citation type="journal article" date="2019" name="Int. J. Syst. Evol. Microbiol.">
        <title>The Global Catalogue of Microorganisms (GCM) 10K type strain sequencing project: providing services to taxonomists for standard genome sequencing and annotation.</title>
        <authorList>
            <consortium name="The Broad Institute Genomics Platform"/>
            <consortium name="The Broad Institute Genome Sequencing Center for Infectious Disease"/>
            <person name="Wu L."/>
            <person name="Ma J."/>
        </authorList>
    </citation>
    <scope>NUCLEOTIDE SEQUENCE [LARGE SCALE GENOMIC DNA]</scope>
    <source>
        <strain evidence="2">CGMCC 1.13718</strain>
    </source>
</reference>
<dbReference type="EMBL" id="JBHSVR010000001">
    <property type="protein sequence ID" value="MFC6634347.1"/>
    <property type="molecule type" value="Genomic_DNA"/>
</dbReference>
<evidence type="ECO:0000313" key="1">
    <source>
        <dbReference type="EMBL" id="MFC6634347.1"/>
    </source>
</evidence>
<dbReference type="Proteomes" id="UP001596425">
    <property type="component" value="Unassembled WGS sequence"/>
</dbReference>
<comment type="caution">
    <text evidence="1">The sequence shown here is derived from an EMBL/GenBank/DDBJ whole genome shotgun (WGS) entry which is preliminary data.</text>
</comment>
<evidence type="ECO:0000313" key="2">
    <source>
        <dbReference type="Proteomes" id="UP001596425"/>
    </source>
</evidence>
<sequence>MSEMDASPVARIAAIQLTPTHDGEAALVAELRYPNGGRAKVQVESADTPAVMERAGASSLAELVGCPWTVLLIRDVCGPV</sequence>
<organism evidence="1 2">
    <name type="scientific">Microbulbifer taiwanensis</name>
    <dbReference type="NCBI Taxonomy" id="986746"/>
    <lineage>
        <taxon>Bacteria</taxon>
        <taxon>Pseudomonadati</taxon>
        <taxon>Pseudomonadota</taxon>
        <taxon>Gammaproteobacteria</taxon>
        <taxon>Cellvibrionales</taxon>
        <taxon>Microbulbiferaceae</taxon>
        <taxon>Microbulbifer</taxon>
    </lineage>
</organism>
<accession>A0ABW1YNM9</accession>
<name>A0ABW1YNM9_9GAMM</name>
<dbReference type="RefSeq" id="WP_226865190.1">
    <property type="nucleotide sequence ID" value="NZ_JACZFR010000039.1"/>
</dbReference>
<keyword evidence="2" id="KW-1185">Reference proteome</keyword>
<protein>
    <submittedName>
        <fullName evidence="1">Uncharacterized protein</fullName>
    </submittedName>
</protein>